<dbReference type="EMBL" id="JABBJJ010000588">
    <property type="protein sequence ID" value="NMO23353.1"/>
    <property type="molecule type" value="Genomic_DNA"/>
</dbReference>
<evidence type="ECO:0000313" key="1">
    <source>
        <dbReference type="EMBL" id="NMO23353.1"/>
    </source>
</evidence>
<gene>
    <name evidence="1" type="ORF">HG543_52125</name>
</gene>
<name>A0A848M1I1_9BACT</name>
<evidence type="ECO:0000313" key="2">
    <source>
        <dbReference type="Proteomes" id="UP000518300"/>
    </source>
</evidence>
<dbReference type="Proteomes" id="UP000518300">
    <property type="component" value="Unassembled WGS sequence"/>
</dbReference>
<dbReference type="AlphaFoldDB" id="A0A848M1I1"/>
<accession>A0A848M1I1</accession>
<comment type="caution">
    <text evidence="1">The sequence shown here is derived from an EMBL/GenBank/DDBJ whole genome shotgun (WGS) entry which is preliminary data.</text>
</comment>
<keyword evidence="2" id="KW-1185">Reference proteome</keyword>
<dbReference type="RefSeq" id="WP_169352442.1">
    <property type="nucleotide sequence ID" value="NZ_JABBJJ010000588.1"/>
</dbReference>
<organism evidence="1 2">
    <name type="scientific">Pyxidicoccus fallax</name>
    <dbReference type="NCBI Taxonomy" id="394095"/>
    <lineage>
        <taxon>Bacteria</taxon>
        <taxon>Pseudomonadati</taxon>
        <taxon>Myxococcota</taxon>
        <taxon>Myxococcia</taxon>
        <taxon>Myxococcales</taxon>
        <taxon>Cystobacterineae</taxon>
        <taxon>Myxococcaceae</taxon>
        <taxon>Pyxidicoccus</taxon>
    </lineage>
</organism>
<protein>
    <submittedName>
        <fullName evidence="1">Uncharacterized protein</fullName>
    </submittedName>
</protein>
<sequence length="263" mass="29192">MFKIQKFMDESPANPIVARLSLGLIDLLPGTKLSDSQKEELSLLCFEVMPLMVAADKTARRVADELDEIGQRVLVSGPALQRNAVEMPSALNLHDVGTFLVQGKKVLQSAIKVFGIVFGQKFGAAHFHKALDWAKKTLGEGHPVTRMLDTHSKWLAHFIDLRNREEHPQPGQQLVSNYDMNQGPDGTWALTPPKFFDGTDVKNFLRGSINDLLTFIEELVVVSLRGHLRPGFEIFEIPEGQRDPRRPIRFVLGPLGSLPPAGG</sequence>
<proteinExistence type="predicted"/>
<reference evidence="1 2" key="1">
    <citation type="submission" date="2020-04" db="EMBL/GenBank/DDBJ databases">
        <title>Draft genome of Pyxidicoccus fallax type strain.</title>
        <authorList>
            <person name="Whitworth D.E."/>
        </authorList>
    </citation>
    <scope>NUCLEOTIDE SEQUENCE [LARGE SCALE GENOMIC DNA]</scope>
    <source>
        <strain evidence="1 2">DSM 14698</strain>
    </source>
</reference>